<evidence type="ECO:0000256" key="6">
    <source>
        <dbReference type="PIRSR" id="PIRSR600223-1"/>
    </source>
</evidence>
<dbReference type="PANTHER" id="PTHR43390">
    <property type="entry name" value="SIGNAL PEPTIDASE I"/>
    <property type="match status" value="1"/>
</dbReference>
<evidence type="ECO:0000256" key="2">
    <source>
        <dbReference type="ARBA" id="ARBA00004401"/>
    </source>
</evidence>
<dbReference type="EMBL" id="ADLN01000060">
    <property type="protein sequence ID" value="EHI59379.1"/>
    <property type="molecule type" value="Genomic_DNA"/>
</dbReference>
<keyword evidence="5 7" id="KW-0378">Hydrolase</keyword>
<dbReference type="SUPFAM" id="SSF51306">
    <property type="entry name" value="LexA/Signal peptidase"/>
    <property type="match status" value="1"/>
</dbReference>
<keyword evidence="7" id="KW-0645">Protease</keyword>
<gene>
    <name evidence="9" type="ORF">HMPREF9473_02686</name>
</gene>
<dbReference type="EC" id="3.4.21.89" evidence="4 7"/>
<dbReference type="Pfam" id="PF10502">
    <property type="entry name" value="Peptidase_S26"/>
    <property type="match status" value="1"/>
</dbReference>
<dbReference type="Proteomes" id="UP000005384">
    <property type="component" value="Unassembled WGS sequence"/>
</dbReference>
<proteinExistence type="inferred from homology"/>
<dbReference type="PRINTS" id="PR00727">
    <property type="entry name" value="LEADERPTASE"/>
</dbReference>
<comment type="caution">
    <text evidence="9">The sequence shown here is derived from an EMBL/GenBank/DDBJ whole genome shotgun (WGS) entry which is preliminary data.</text>
</comment>
<comment type="subcellular location">
    <subcellularLocation>
        <location evidence="2">Cell membrane</location>
        <topology evidence="2">Single-pass type II membrane protein</topology>
    </subcellularLocation>
    <subcellularLocation>
        <location evidence="7">Membrane</location>
        <topology evidence="7">Single-pass type II membrane protein</topology>
    </subcellularLocation>
</comment>
<dbReference type="AlphaFoldDB" id="G5IGQ8"/>
<feature type="non-terminal residue" evidence="9">
    <location>
        <position position="1"/>
    </location>
</feature>
<comment type="similarity">
    <text evidence="3 7">Belongs to the peptidase S26 family.</text>
</comment>
<dbReference type="InterPro" id="IPR019533">
    <property type="entry name" value="Peptidase_S26"/>
</dbReference>
<dbReference type="CDD" id="cd06530">
    <property type="entry name" value="S26_SPase_I"/>
    <property type="match status" value="1"/>
</dbReference>
<dbReference type="GO" id="GO:0006465">
    <property type="term" value="P:signal peptide processing"/>
    <property type="evidence" value="ECO:0007669"/>
    <property type="project" value="InterPro"/>
</dbReference>
<comment type="catalytic activity">
    <reaction evidence="1 7">
        <text>Cleavage of hydrophobic, N-terminal signal or leader sequences from secreted and periplasmic proteins.</text>
        <dbReference type="EC" id="3.4.21.89"/>
    </reaction>
</comment>
<name>G5IGQ8_9FIRM</name>
<sequence length="156" mass="17771">AFFLNSCIIANSEVPSGSMEQTIMTGDRIVGSRLAYRFGSEPERGDIVIFKHKSEPGKDKTRLVKRIIGLPGETVDIRDNHVYINGSETPLEEPYLPEPMESDDYHFEIPEGCYLMLGDNRNHSADARRWSDPYVPKEEILAKVLIKYFPGIKKIR</sequence>
<evidence type="ECO:0000256" key="5">
    <source>
        <dbReference type="ARBA" id="ARBA00022801"/>
    </source>
</evidence>
<feature type="domain" description="Peptidase S26" evidence="8">
    <location>
        <begin position="2"/>
        <end position="148"/>
    </location>
</feature>
<evidence type="ECO:0000259" key="8">
    <source>
        <dbReference type="Pfam" id="PF10502"/>
    </source>
</evidence>
<evidence type="ECO:0000256" key="4">
    <source>
        <dbReference type="ARBA" id="ARBA00013208"/>
    </source>
</evidence>
<keyword evidence="10" id="KW-1185">Reference proteome</keyword>
<dbReference type="PANTHER" id="PTHR43390:SF1">
    <property type="entry name" value="CHLOROPLAST PROCESSING PEPTIDASE"/>
    <property type="match status" value="1"/>
</dbReference>
<feature type="active site" evidence="6">
    <location>
        <position position="65"/>
    </location>
</feature>
<evidence type="ECO:0000256" key="7">
    <source>
        <dbReference type="RuleBase" id="RU362042"/>
    </source>
</evidence>
<protein>
    <recommendedName>
        <fullName evidence="4 7">Signal peptidase I</fullName>
        <ecNumber evidence="4 7">3.4.21.89</ecNumber>
    </recommendedName>
</protein>
<dbReference type="RefSeq" id="WP_006780665.1">
    <property type="nucleotide sequence ID" value="NZ_JH379027.1"/>
</dbReference>
<dbReference type="InterPro" id="IPR000223">
    <property type="entry name" value="Pept_S26A_signal_pept_1"/>
</dbReference>
<organism evidence="9 10">
    <name type="scientific">Hungatella hathewayi WAL-18680</name>
    <dbReference type="NCBI Taxonomy" id="742737"/>
    <lineage>
        <taxon>Bacteria</taxon>
        <taxon>Bacillati</taxon>
        <taxon>Bacillota</taxon>
        <taxon>Clostridia</taxon>
        <taxon>Lachnospirales</taxon>
        <taxon>Lachnospiraceae</taxon>
        <taxon>Hungatella</taxon>
    </lineage>
</organism>
<dbReference type="GO" id="GO:0004252">
    <property type="term" value="F:serine-type endopeptidase activity"/>
    <property type="evidence" value="ECO:0007669"/>
    <property type="project" value="InterPro"/>
</dbReference>
<reference evidence="9 10" key="1">
    <citation type="submission" date="2011-08" db="EMBL/GenBank/DDBJ databases">
        <title>The Genome Sequence of Clostridium hathewayi WAL-18680.</title>
        <authorList>
            <consortium name="The Broad Institute Genome Sequencing Platform"/>
            <person name="Earl A."/>
            <person name="Ward D."/>
            <person name="Feldgarden M."/>
            <person name="Gevers D."/>
            <person name="Finegold S.M."/>
            <person name="Summanen P.H."/>
            <person name="Molitoris D.R."/>
            <person name="Song M."/>
            <person name="Daigneault M."/>
            <person name="Allen-Vercoe E."/>
            <person name="Young S.K."/>
            <person name="Zeng Q."/>
            <person name="Gargeya S."/>
            <person name="Fitzgerald M."/>
            <person name="Haas B."/>
            <person name="Abouelleil A."/>
            <person name="Alvarado L."/>
            <person name="Arachchi H.M."/>
            <person name="Berlin A."/>
            <person name="Brown A."/>
            <person name="Chapman S.B."/>
            <person name="Chen Z."/>
            <person name="Dunbar C."/>
            <person name="Freedman E."/>
            <person name="Gearin G."/>
            <person name="Gellesch M."/>
            <person name="Goldberg J."/>
            <person name="Griggs A."/>
            <person name="Gujja S."/>
            <person name="Heiman D."/>
            <person name="Howarth C."/>
            <person name="Larson L."/>
            <person name="Lui A."/>
            <person name="MacDonald P.J.P."/>
            <person name="Montmayeur A."/>
            <person name="Murphy C."/>
            <person name="Neiman D."/>
            <person name="Pearson M."/>
            <person name="Priest M."/>
            <person name="Roberts A."/>
            <person name="Saif S."/>
            <person name="Shea T."/>
            <person name="Shenoy N."/>
            <person name="Sisk P."/>
            <person name="Stolte C."/>
            <person name="Sykes S."/>
            <person name="Wortman J."/>
            <person name="Nusbaum C."/>
            <person name="Birren B."/>
        </authorList>
    </citation>
    <scope>NUCLEOTIDE SEQUENCE [LARGE SCALE GENOMIC DNA]</scope>
    <source>
        <strain evidence="9 10">WAL-18680</strain>
    </source>
</reference>
<dbReference type="PROSITE" id="PS00760">
    <property type="entry name" value="SPASE_I_2"/>
    <property type="match status" value="1"/>
</dbReference>
<dbReference type="HOGENOM" id="CLU_1681639_0_0_9"/>
<feature type="active site" evidence="6">
    <location>
        <position position="18"/>
    </location>
</feature>
<accession>G5IGQ8</accession>
<dbReference type="Gene3D" id="2.10.109.10">
    <property type="entry name" value="Umud Fragment, subunit A"/>
    <property type="match status" value="1"/>
</dbReference>
<dbReference type="InterPro" id="IPR019757">
    <property type="entry name" value="Pept_S26A_signal_pept_1_Lys-AS"/>
</dbReference>
<dbReference type="NCBIfam" id="TIGR02227">
    <property type="entry name" value="sigpep_I_bact"/>
    <property type="match status" value="1"/>
</dbReference>
<evidence type="ECO:0000313" key="10">
    <source>
        <dbReference type="Proteomes" id="UP000005384"/>
    </source>
</evidence>
<evidence type="ECO:0000256" key="3">
    <source>
        <dbReference type="ARBA" id="ARBA00009370"/>
    </source>
</evidence>
<dbReference type="GO" id="GO:0009003">
    <property type="term" value="F:signal peptidase activity"/>
    <property type="evidence" value="ECO:0007669"/>
    <property type="project" value="UniProtKB-EC"/>
</dbReference>
<dbReference type="GO" id="GO:0005886">
    <property type="term" value="C:plasma membrane"/>
    <property type="evidence" value="ECO:0007669"/>
    <property type="project" value="UniProtKB-SubCell"/>
</dbReference>
<evidence type="ECO:0000313" key="9">
    <source>
        <dbReference type="EMBL" id="EHI59379.1"/>
    </source>
</evidence>
<dbReference type="PATRIC" id="fig|742737.3.peg.2697"/>
<evidence type="ECO:0000256" key="1">
    <source>
        <dbReference type="ARBA" id="ARBA00000677"/>
    </source>
</evidence>
<dbReference type="InterPro" id="IPR036286">
    <property type="entry name" value="LexA/Signal_pep-like_sf"/>
</dbReference>